<evidence type="ECO:0000256" key="4">
    <source>
        <dbReference type="ARBA" id="ARBA00022989"/>
    </source>
</evidence>
<keyword evidence="3 6" id="KW-0812">Transmembrane</keyword>
<dbReference type="GO" id="GO:0007165">
    <property type="term" value="P:signal transduction"/>
    <property type="evidence" value="ECO:0007669"/>
    <property type="project" value="UniProtKB-KW"/>
</dbReference>
<proteinExistence type="inferred from homology"/>
<comment type="caution">
    <text evidence="6">Lacks conserved residue(s) required for the propagation of feature annotation.</text>
</comment>
<evidence type="ECO:0000313" key="7">
    <source>
        <dbReference type="Proteomes" id="UP000515204"/>
    </source>
</evidence>
<dbReference type="GO" id="GO:0005886">
    <property type="term" value="C:plasma membrane"/>
    <property type="evidence" value="ECO:0007669"/>
    <property type="project" value="UniProtKB-SubCell"/>
</dbReference>
<keyword evidence="5 6" id="KW-0472">Membrane</keyword>
<protein>
    <recommendedName>
        <fullName evidence="6">Gustatory receptor</fullName>
    </recommendedName>
</protein>
<evidence type="ECO:0000256" key="2">
    <source>
        <dbReference type="ARBA" id="ARBA00022475"/>
    </source>
</evidence>
<evidence type="ECO:0000256" key="5">
    <source>
        <dbReference type="ARBA" id="ARBA00023136"/>
    </source>
</evidence>
<dbReference type="Pfam" id="PF08395">
    <property type="entry name" value="7tm_7"/>
    <property type="match status" value="1"/>
</dbReference>
<keyword evidence="4 6" id="KW-1133">Transmembrane helix</keyword>
<dbReference type="AlphaFoldDB" id="A0A6P3XYA1"/>
<evidence type="ECO:0000256" key="1">
    <source>
        <dbReference type="ARBA" id="ARBA00004651"/>
    </source>
</evidence>
<dbReference type="OrthoDB" id="7547218at2759"/>
<accession>A0A6P3XYA1</accession>
<keyword evidence="6" id="KW-0807">Transducer</keyword>
<evidence type="ECO:0000256" key="3">
    <source>
        <dbReference type="ARBA" id="ARBA00022692"/>
    </source>
</evidence>
<sequence>MEYPRGKLRTVLSLIYLLLLLSVFCTSAYIKYNYYFQFNLPNLEQVLYQIFTFLNIFVTACKMILGYFYTKTVNECYRKLAQIDETLQQLGSMFNYAEIYLLSIGAVIIWFLYVFCSAIVIIMDGRESEADLAITILILIWEIYGSAVSLVIAFEFSIFMRYLQTRFKLANDLLRESVAVSTTEGKKLDVPATEDYNEIMDSKQGPNIISIKVSSQLGPNQKPIQRFTFSPKINYDHKMSEKHTLIANDQLKQWQVVINGGLTFVMFAETILGSAYMLEIILIKLACKHATNEGKKTSAIIHEIYGCCPDIDIRNEVTQNPIEFSTFDIFLHYQILSSCLKSMTIYIVIMIEMSNYLGSS</sequence>
<feature type="transmembrane region" description="Helical" evidence="6">
    <location>
        <begin position="134"/>
        <end position="159"/>
    </location>
</feature>
<feature type="transmembrane region" description="Helical" evidence="6">
    <location>
        <begin position="50"/>
        <end position="69"/>
    </location>
</feature>
<dbReference type="KEGG" id="dqu:106748738"/>
<keyword evidence="2 6" id="KW-1003">Cell membrane</keyword>
<dbReference type="GO" id="GO:0050909">
    <property type="term" value="P:sensory perception of taste"/>
    <property type="evidence" value="ECO:0007669"/>
    <property type="project" value="InterPro"/>
</dbReference>
<comment type="function">
    <text evidence="6">Gustatory receptor which mediates acceptance or avoidance behavior, depending on its substrates.</text>
</comment>
<comment type="subcellular location">
    <subcellularLocation>
        <location evidence="1 6">Cell membrane</location>
        <topology evidence="1 6">Multi-pass membrane protein</topology>
    </subcellularLocation>
</comment>
<dbReference type="Proteomes" id="UP000515204">
    <property type="component" value="Unplaced"/>
</dbReference>
<name>A0A6P3XYA1_DINQU</name>
<evidence type="ECO:0000313" key="8">
    <source>
        <dbReference type="RefSeq" id="XP_014483062.1"/>
    </source>
</evidence>
<gene>
    <name evidence="8" type="primary">LOC106748738</name>
</gene>
<dbReference type="GeneID" id="106748738"/>
<keyword evidence="7" id="KW-1185">Reference proteome</keyword>
<keyword evidence="6" id="KW-0675">Receptor</keyword>
<reference evidence="8" key="1">
    <citation type="submission" date="2025-08" db="UniProtKB">
        <authorList>
            <consortium name="RefSeq"/>
        </authorList>
    </citation>
    <scope>IDENTIFICATION</scope>
</reference>
<dbReference type="InterPro" id="IPR013604">
    <property type="entry name" value="7TM_chemorcpt"/>
</dbReference>
<comment type="similarity">
    <text evidence="6">Belongs to the insect chemoreceptor superfamily. Gustatory receptor (GR) family.</text>
</comment>
<organism evidence="7 8">
    <name type="scientific">Dinoponera quadriceps</name>
    <name type="common">South American ant</name>
    <dbReference type="NCBI Taxonomy" id="609295"/>
    <lineage>
        <taxon>Eukaryota</taxon>
        <taxon>Metazoa</taxon>
        <taxon>Ecdysozoa</taxon>
        <taxon>Arthropoda</taxon>
        <taxon>Hexapoda</taxon>
        <taxon>Insecta</taxon>
        <taxon>Pterygota</taxon>
        <taxon>Neoptera</taxon>
        <taxon>Endopterygota</taxon>
        <taxon>Hymenoptera</taxon>
        <taxon>Apocrita</taxon>
        <taxon>Aculeata</taxon>
        <taxon>Formicoidea</taxon>
        <taxon>Formicidae</taxon>
        <taxon>Ponerinae</taxon>
        <taxon>Ponerini</taxon>
        <taxon>Dinoponera</taxon>
    </lineage>
</organism>
<feature type="transmembrane region" description="Helical" evidence="6">
    <location>
        <begin position="99"/>
        <end position="122"/>
    </location>
</feature>
<evidence type="ECO:0000256" key="6">
    <source>
        <dbReference type="RuleBase" id="RU363108"/>
    </source>
</evidence>
<dbReference type="RefSeq" id="XP_014483062.1">
    <property type="nucleotide sequence ID" value="XM_014627576.1"/>
</dbReference>
<feature type="transmembrane region" description="Helical" evidence="6">
    <location>
        <begin position="12"/>
        <end position="30"/>
    </location>
</feature>